<evidence type="ECO:0000313" key="12">
    <source>
        <dbReference type="EMBL" id="QIK39860.1"/>
    </source>
</evidence>
<keyword evidence="5 9" id="KW-0805">Transcription regulation</keyword>
<feature type="domain" description="RNA polymerase sigma factor 54 DNA-binding" evidence="10">
    <location>
        <begin position="276"/>
        <end position="434"/>
    </location>
</feature>
<proteinExistence type="inferred from homology"/>
<dbReference type="InterPro" id="IPR007634">
    <property type="entry name" value="RNA_pol_sigma_54_DNA-bd"/>
</dbReference>
<accession>A0A6G7VIZ2</accession>
<dbReference type="Proteomes" id="UP000500791">
    <property type="component" value="Chromosome"/>
</dbReference>
<evidence type="ECO:0000256" key="3">
    <source>
        <dbReference type="ARBA" id="ARBA00022679"/>
    </source>
</evidence>
<protein>
    <recommendedName>
        <fullName evidence="9">RNA polymerase sigma-54 factor</fullName>
    </recommendedName>
</protein>
<comment type="similarity">
    <text evidence="1 9">Belongs to the sigma-54 factor family.</text>
</comment>
<dbReference type="PROSITE" id="PS00717">
    <property type="entry name" value="SIGMA54_1"/>
    <property type="match status" value="1"/>
</dbReference>
<organism evidence="12 13">
    <name type="scientific">Pontivivens nitratireducens</name>
    <dbReference type="NCBI Taxonomy" id="2758038"/>
    <lineage>
        <taxon>Bacteria</taxon>
        <taxon>Pseudomonadati</taxon>
        <taxon>Pseudomonadota</taxon>
        <taxon>Alphaproteobacteria</taxon>
        <taxon>Rhodobacterales</taxon>
        <taxon>Paracoccaceae</taxon>
        <taxon>Pontivivens</taxon>
    </lineage>
</organism>
<dbReference type="GO" id="GO:0001216">
    <property type="term" value="F:DNA-binding transcription activator activity"/>
    <property type="evidence" value="ECO:0007669"/>
    <property type="project" value="InterPro"/>
</dbReference>
<dbReference type="AlphaFoldDB" id="A0A6G7VIZ2"/>
<dbReference type="GO" id="GO:0000428">
    <property type="term" value="C:DNA-directed RNA polymerase complex"/>
    <property type="evidence" value="ECO:0007669"/>
    <property type="project" value="UniProtKB-KW"/>
</dbReference>
<dbReference type="RefSeq" id="WP_166188609.1">
    <property type="nucleotide sequence ID" value="NZ_CP049811.1"/>
</dbReference>
<evidence type="ECO:0000256" key="8">
    <source>
        <dbReference type="ARBA" id="ARBA00023163"/>
    </source>
</evidence>
<reference evidence="12 13" key="1">
    <citation type="submission" date="2020-03" db="EMBL/GenBank/DDBJ databases">
        <title>Complete genome sequence of Monaibacterium sp. ALG8 with diverse plasmids.</title>
        <authorList>
            <person name="Sun C."/>
        </authorList>
    </citation>
    <scope>NUCLEOTIDE SEQUENCE [LARGE SCALE GENOMIC DNA]</scope>
    <source>
        <strain evidence="12 13">ALG8</strain>
    </source>
</reference>
<dbReference type="PIRSF" id="PIRSF000774">
    <property type="entry name" value="RpoN"/>
    <property type="match status" value="1"/>
</dbReference>
<evidence type="ECO:0000313" key="13">
    <source>
        <dbReference type="Proteomes" id="UP000500791"/>
    </source>
</evidence>
<dbReference type="InterPro" id="IPR038709">
    <property type="entry name" value="RpoN_core-bd_sf"/>
</dbReference>
<sequence>MSLSQRLDLKQTQQLRMTPQLTQAIALLQLSASELLNRVAEEVDKNPILDLDRSRPVSGGLAPTGGEDFDRAASVAEAVTLRAHLLSQLGGLRAKRDTLSLAMALVDELNADGRLTAPLFEIADRYGVMVGKVEQALALVQSCDPAGVGARSLGECFALQLDERGMLDPAMREICTNLADIAGPGRADLIARTALDKEAFEARLALLRDLDPRPGQAFAQDATAPTVVPDVIVRRLGQEQGGGWQVELNSETLPRVLVNDIYASEVSASGEEAARFISNCKASASWLVRALEQRAHSILKVSEALLRHQRAFFEQGEIALLPLSMATLAEGIGVHESTVSRVVANKYITTPHGMRELRSFFSQGVTSTSRTSGFAAGAVHARLRKLIAQENRARPLSDEALVLILREDGVDIARRTVAKYRDVMGIPSSVQRRRLNSATRG</sequence>
<dbReference type="EMBL" id="CP049811">
    <property type="protein sequence ID" value="QIK39860.1"/>
    <property type="molecule type" value="Genomic_DNA"/>
</dbReference>
<keyword evidence="6 9" id="KW-0731">Sigma factor</keyword>
<evidence type="ECO:0000256" key="6">
    <source>
        <dbReference type="ARBA" id="ARBA00023082"/>
    </source>
</evidence>
<dbReference type="NCBIfam" id="TIGR02395">
    <property type="entry name" value="rpoN_sigma"/>
    <property type="match status" value="1"/>
</dbReference>
<keyword evidence="8 9" id="KW-0804">Transcription</keyword>
<dbReference type="InterPro" id="IPR000394">
    <property type="entry name" value="RNA_pol_sigma_54"/>
</dbReference>
<keyword evidence="13" id="KW-1185">Reference proteome</keyword>
<evidence type="ECO:0000256" key="1">
    <source>
        <dbReference type="ARBA" id="ARBA00008798"/>
    </source>
</evidence>
<dbReference type="Gene3D" id="1.10.10.1330">
    <property type="entry name" value="RNA polymerase sigma-54 factor, core-binding domain"/>
    <property type="match status" value="1"/>
</dbReference>
<evidence type="ECO:0000259" key="11">
    <source>
        <dbReference type="Pfam" id="PF04963"/>
    </source>
</evidence>
<comment type="function">
    <text evidence="9">Sigma factors are initiation factors that promote the attachment of RNA polymerase to specific initiation sites and are then released.</text>
</comment>
<dbReference type="PROSITE" id="PS00718">
    <property type="entry name" value="SIGMA54_2"/>
    <property type="match status" value="1"/>
</dbReference>
<evidence type="ECO:0000256" key="9">
    <source>
        <dbReference type="PIRNR" id="PIRNR000774"/>
    </source>
</evidence>
<evidence type="ECO:0000256" key="4">
    <source>
        <dbReference type="ARBA" id="ARBA00022695"/>
    </source>
</evidence>
<dbReference type="Gene3D" id="1.10.10.60">
    <property type="entry name" value="Homeodomain-like"/>
    <property type="match status" value="1"/>
</dbReference>
<evidence type="ECO:0000259" key="10">
    <source>
        <dbReference type="Pfam" id="PF04552"/>
    </source>
</evidence>
<dbReference type="Pfam" id="PF04552">
    <property type="entry name" value="Sigma54_DBD"/>
    <property type="match status" value="1"/>
</dbReference>
<dbReference type="GO" id="GO:0003677">
    <property type="term" value="F:DNA binding"/>
    <property type="evidence" value="ECO:0007669"/>
    <property type="project" value="UniProtKB-KW"/>
</dbReference>
<dbReference type="Pfam" id="PF00309">
    <property type="entry name" value="Sigma54_AID"/>
    <property type="match status" value="1"/>
</dbReference>
<dbReference type="GO" id="GO:0016779">
    <property type="term" value="F:nucleotidyltransferase activity"/>
    <property type="evidence" value="ECO:0007669"/>
    <property type="project" value="UniProtKB-KW"/>
</dbReference>
<evidence type="ECO:0000256" key="2">
    <source>
        <dbReference type="ARBA" id="ARBA00022478"/>
    </source>
</evidence>
<keyword evidence="2 9" id="KW-0240">DNA-directed RNA polymerase</keyword>
<dbReference type="PANTHER" id="PTHR32248">
    <property type="entry name" value="RNA POLYMERASE SIGMA-54 FACTOR"/>
    <property type="match status" value="1"/>
</dbReference>
<dbReference type="PANTHER" id="PTHR32248:SF4">
    <property type="entry name" value="RNA POLYMERASE SIGMA-54 FACTOR"/>
    <property type="match status" value="1"/>
</dbReference>
<evidence type="ECO:0000256" key="7">
    <source>
        <dbReference type="ARBA" id="ARBA00023125"/>
    </source>
</evidence>
<keyword evidence="4 9" id="KW-0548">Nucleotidyltransferase</keyword>
<dbReference type="GO" id="GO:0016987">
    <property type="term" value="F:sigma factor activity"/>
    <property type="evidence" value="ECO:0007669"/>
    <property type="project" value="UniProtKB-KW"/>
</dbReference>
<gene>
    <name evidence="12" type="primary">rpoN</name>
    <name evidence="12" type="ORF">G8E03_03220</name>
</gene>
<name>A0A6G7VIZ2_9RHOB</name>
<keyword evidence="3 9" id="KW-0808">Transferase</keyword>
<evidence type="ECO:0000256" key="5">
    <source>
        <dbReference type="ARBA" id="ARBA00023015"/>
    </source>
</evidence>
<dbReference type="PRINTS" id="PR00045">
    <property type="entry name" value="SIGMA54FCT"/>
</dbReference>
<dbReference type="Pfam" id="PF04963">
    <property type="entry name" value="Sigma54_CBD"/>
    <property type="match status" value="1"/>
</dbReference>
<keyword evidence="7 9" id="KW-0238">DNA-binding</keyword>
<dbReference type="GO" id="GO:0006352">
    <property type="term" value="P:DNA-templated transcription initiation"/>
    <property type="evidence" value="ECO:0007669"/>
    <property type="project" value="InterPro"/>
</dbReference>
<dbReference type="PROSITE" id="PS50044">
    <property type="entry name" value="SIGMA54_3"/>
    <property type="match status" value="1"/>
</dbReference>
<dbReference type="KEGG" id="mon:G8E03_03220"/>
<feature type="domain" description="RNA polymerase sigma factor 54 core-binding" evidence="11">
    <location>
        <begin position="74"/>
        <end position="262"/>
    </location>
</feature>
<dbReference type="InterPro" id="IPR007046">
    <property type="entry name" value="RNA_pol_sigma_54_core-bd"/>
</dbReference>